<reference evidence="11" key="1">
    <citation type="submission" date="2022-01" db="EMBL/GenBank/DDBJ databases">
        <title>Collection of gut derived symbiotic bacterial strains cultured from healthy donors.</title>
        <authorList>
            <person name="Lin H."/>
            <person name="Kohout C."/>
            <person name="Waligurski E."/>
            <person name="Pamer E.G."/>
        </authorList>
    </citation>
    <scope>NUCLEOTIDE SEQUENCE</scope>
    <source>
        <strain evidence="11">DFI.6.55</strain>
    </source>
</reference>
<keyword evidence="6 11" id="KW-0418">Kinase</keyword>
<dbReference type="InterPro" id="IPR005467">
    <property type="entry name" value="His_kinase_dom"/>
</dbReference>
<dbReference type="PROSITE" id="PS50109">
    <property type="entry name" value="HIS_KIN"/>
    <property type="match status" value="1"/>
</dbReference>
<name>A0AAW5BSQ5_9FIRM</name>
<dbReference type="InterPro" id="IPR003594">
    <property type="entry name" value="HATPase_dom"/>
</dbReference>
<feature type="domain" description="HAMP" evidence="10">
    <location>
        <begin position="322"/>
        <end position="374"/>
    </location>
</feature>
<dbReference type="PANTHER" id="PTHR34220:SF7">
    <property type="entry name" value="SENSOR HISTIDINE KINASE YPDA"/>
    <property type="match status" value="1"/>
</dbReference>
<evidence type="ECO:0000256" key="1">
    <source>
        <dbReference type="ARBA" id="ARBA00000085"/>
    </source>
</evidence>
<dbReference type="InterPro" id="IPR004358">
    <property type="entry name" value="Sig_transdc_His_kin-like_C"/>
</dbReference>
<comment type="caution">
    <text evidence="11">The sequence shown here is derived from an EMBL/GenBank/DDBJ whole genome shotgun (WGS) entry which is preliminary data.</text>
</comment>
<feature type="transmembrane region" description="Helical" evidence="8">
    <location>
        <begin position="297"/>
        <end position="320"/>
    </location>
</feature>
<dbReference type="Pfam" id="PF00672">
    <property type="entry name" value="HAMP"/>
    <property type="match status" value="1"/>
</dbReference>
<feature type="transmembrane region" description="Helical" evidence="8">
    <location>
        <begin position="12"/>
        <end position="33"/>
    </location>
</feature>
<feature type="domain" description="Histidine kinase" evidence="9">
    <location>
        <begin position="486"/>
        <end position="591"/>
    </location>
</feature>
<keyword evidence="4" id="KW-0597">Phosphoprotein</keyword>
<dbReference type="Pfam" id="PF02518">
    <property type="entry name" value="HATPase_c"/>
    <property type="match status" value="1"/>
</dbReference>
<accession>A0AAW5BSQ5</accession>
<evidence type="ECO:0000256" key="7">
    <source>
        <dbReference type="ARBA" id="ARBA00023012"/>
    </source>
</evidence>
<organism evidence="11 12">
    <name type="scientific">Enterocloster aldenensis</name>
    <dbReference type="NCBI Taxonomy" id="358742"/>
    <lineage>
        <taxon>Bacteria</taxon>
        <taxon>Bacillati</taxon>
        <taxon>Bacillota</taxon>
        <taxon>Clostridia</taxon>
        <taxon>Lachnospirales</taxon>
        <taxon>Lachnospiraceae</taxon>
        <taxon>Enterocloster</taxon>
    </lineage>
</organism>
<evidence type="ECO:0000256" key="4">
    <source>
        <dbReference type="ARBA" id="ARBA00022553"/>
    </source>
</evidence>
<protein>
    <recommendedName>
        <fullName evidence="3">histidine kinase</fullName>
        <ecNumber evidence="3">2.7.13.3</ecNumber>
    </recommendedName>
</protein>
<dbReference type="InterPro" id="IPR010559">
    <property type="entry name" value="Sig_transdc_His_kin_internal"/>
</dbReference>
<evidence type="ECO:0000256" key="5">
    <source>
        <dbReference type="ARBA" id="ARBA00022679"/>
    </source>
</evidence>
<dbReference type="SUPFAM" id="SSF55874">
    <property type="entry name" value="ATPase domain of HSP90 chaperone/DNA topoisomerase II/histidine kinase"/>
    <property type="match status" value="1"/>
</dbReference>
<dbReference type="InterPro" id="IPR003660">
    <property type="entry name" value="HAMP_dom"/>
</dbReference>
<dbReference type="SMART" id="SM00387">
    <property type="entry name" value="HATPase_c"/>
    <property type="match status" value="1"/>
</dbReference>
<dbReference type="AlphaFoldDB" id="A0AAW5BSQ5"/>
<dbReference type="PROSITE" id="PS50885">
    <property type="entry name" value="HAMP"/>
    <property type="match status" value="1"/>
</dbReference>
<keyword evidence="8" id="KW-0472">Membrane</keyword>
<keyword evidence="7" id="KW-0902">Two-component regulatory system</keyword>
<dbReference type="Proteomes" id="UP001299608">
    <property type="component" value="Unassembled WGS sequence"/>
</dbReference>
<dbReference type="PRINTS" id="PR00344">
    <property type="entry name" value="BCTRLSENSOR"/>
</dbReference>
<dbReference type="EMBL" id="JAKNGE010000006">
    <property type="protein sequence ID" value="MCG4744992.1"/>
    <property type="molecule type" value="Genomic_DNA"/>
</dbReference>
<evidence type="ECO:0000256" key="6">
    <source>
        <dbReference type="ARBA" id="ARBA00022777"/>
    </source>
</evidence>
<dbReference type="EC" id="2.7.13.3" evidence="3"/>
<comment type="catalytic activity">
    <reaction evidence="1">
        <text>ATP + protein L-histidine = ADP + protein N-phospho-L-histidine.</text>
        <dbReference type="EC" id="2.7.13.3"/>
    </reaction>
</comment>
<evidence type="ECO:0000256" key="8">
    <source>
        <dbReference type="SAM" id="Phobius"/>
    </source>
</evidence>
<dbReference type="InterPro" id="IPR036890">
    <property type="entry name" value="HATPase_C_sf"/>
</dbReference>
<evidence type="ECO:0000256" key="2">
    <source>
        <dbReference type="ARBA" id="ARBA00004370"/>
    </source>
</evidence>
<dbReference type="RefSeq" id="WP_238053432.1">
    <property type="nucleotide sequence ID" value="NZ_JAKNGE010000006.1"/>
</dbReference>
<dbReference type="Pfam" id="PF06580">
    <property type="entry name" value="His_kinase"/>
    <property type="match status" value="1"/>
</dbReference>
<dbReference type="SUPFAM" id="SSF158472">
    <property type="entry name" value="HAMP domain-like"/>
    <property type="match status" value="1"/>
</dbReference>
<sequence length="595" mass="66253">MEKNMPTTFRRRIIWCNLLIIICIAASISLYNYTSYKRDVIHNETANAASRLSSLSARLGVACEEMINIVQNCAERKSLFLTASFHTSPQEADKKTGIHAANVLRDFCAISGYSQYIYKLTVYSKGSPLLQAGTSHGSTDDVERIIQAPWFQDHLDKSMNEYFLTLESNPFSLGVSTEPSILPLIRPLRYSPRTASRDAWVFLAVSPKLFRDALDVVPDNRTIMVLTSEGDLVAGRNTQGTDTRLLAQMLDGRPGTGSQRTDFNGLDSVIAWEKLPVSGLTVCEVVPIKDMPLDQGVIQSTIAIVFIFCLAIGLLLSLLFTRYLTAPISRLLGHLGSISSGDFSRNPSIESDDEIGMIGKQINEMSGHINDLIETRIQGEKEKKDLEIQMLQAQINPHFLYNTLDSIKWIATMQHNSGIVQVVTALSALLKNMAKGFNEKVTLGQELDFLDNYVTIEKIRYIELFDLEIQVDDPMLYQAGIIKLTLQPLVENAIFSGIEPSGNPGLIKIHAYSRQDVLYITITDNGVGISEEGIQELLSDTSRVGRHYMSGIGLPNVDRRLKLVYGEEYGLTIESRPGQYTTVTIALPLEFDLDR</sequence>
<dbReference type="PANTHER" id="PTHR34220">
    <property type="entry name" value="SENSOR HISTIDINE KINASE YPDA"/>
    <property type="match status" value="1"/>
</dbReference>
<dbReference type="GO" id="GO:0016020">
    <property type="term" value="C:membrane"/>
    <property type="evidence" value="ECO:0007669"/>
    <property type="project" value="UniProtKB-SubCell"/>
</dbReference>
<keyword evidence="5" id="KW-0808">Transferase</keyword>
<dbReference type="InterPro" id="IPR050640">
    <property type="entry name" value="Bact_2-comp_sensor_kinase"/>
</dbReference>
<keyword evidence="8" id="KW-0812">Transmembrane</keyword>
<dbReference type="SMART" id="SM00304">
    <property type="entry name" value="HAMP"/>
    <property type="match status" value="1"/>
</dbReference>
<comment type="subcellular location">
    <subcellularLocation>
        <location evidence="2">Membrane</location>
    </subcellularLocation>
</comment>
<evidence type="ECO:0000259" key="9">
    <source>
        <dbReference type="PROSITE" id="PS50109"/>
    </source>
</evidence>
<evidence type="ECO:0000313" key="12">
    <source>
        <dbReference type="Proteomes" id="UP001299608"/>
    </source>
</evidence>
<evidence type="ECO:0000256" key="3">
    <source>
        <dbReference type="ARBA" id="ARBA00012438"/>
    </source>
</evidence>
<dbReference type="CDD" id="cd06225">
    <property type="entry name" value="HAMP"/>
    <property type="match status" value="1"/>
</dbReference>
<dbReference type="GO" id="GO:0000155">
    <property type="term" value="F:phosphorelay sensor kinase activity"/>
    <property type="evidence" value="ECO:0007669"/>
    <property type="project" value="InterPro"/>
</dbReference>
<keyword evidence="8" id="KW-1133">Transmembrane helix</keyword>
<proteinExistence type="predicted"/>
<evidence type="ECO:0000259" key="10">
    <source>
        <dbReference type="PROSITE" id="PS50885"/>
    </source>
</evidence>
<gene>
    <name evidence="11" type="ORF">L0N08_06160</name>
</gene>
<dbReference type="Gene3D" id="6.10.340.10">
    <property type="match status" value="1"/>
</dbReference>
<dbReference type="Gene3D" id="3.30.565.10">
    <property type="entry name" value="Histidine kinase-like ATPase, C-terminal domain"/>
    <property type="match status" value="1"/>
</dbReference>
<evidence type="ECO:0000313" key="11">
    <source>
        <dbReference type="EMBL" id="MCG4744992.1"/>
    </source>
</evidence>